<evidence type="ECO:0000256" key="1">
    <source>
        <dbReference type="SAM" id="MobiDB-lite"/>
    </source>
</evidence>
<organism evidence="2">
    <name type="scientific">Chromera velia CCMP2878</name>
    <dbReference type="NCBI Taxonomy" id="1169474"/>
    <lineage>
        <taxon>Eukaryota</taxon>
        <taxon>Sar</taxon>
        <taxon>Alveolata</taxon>
        <taxon>Colpodellida</taxon>
        <taxon>Chromeraceae</taxon>
        <taxon>Chromera</taxon>
    </lineage>
</organism>
<reference evidence="2" key="1">
    <citation type="submission" date="2014-11" db="EMBL/GenBank/DDBJ databases">
        <authorList>
            <person name="Otto D Thomas"/>
            <person name="Naeem Raeece"/>
        </authorList>
    </citation>
    <scope>NUCLEOTIDE SEQUENCE</scope>
</reference>
<dbReference type="EMBL" id="CDMZ01001535">
    <property type="protein sequence ID" value="CEM34040.1"/>
    <property type="molecule type" value="Genomic_DNA"/>
</dbReference>
<evidence type="ECO:0000313" key="2">
    <source>
        <dbReference type="EMBL" id="CEM34040.1"/>
    </source>
</evidence>
<feature type="region of interest" description="Disordered" evidence="1">
    <location>
        <begin position="292"/>
        <end position="325"/>
    </location>
</feature>
<accession>A0A0G4GTJ1</accession>
<protein>
    <submittedName>
        <fullName evidence="2">Uncharacterized protein</fullName>
    </submittedName>
</protein>
<sequence length="325" mass="36188">MKYCSKRTGFFLCSNSSSSSSSLRASSSLSSSSSSSSSPSSLHSDHPSARPPAPPLGDSHRTASSSSAASVSARNGSDWFFIADRWSAGVAAGTEKKKQQHQEPDPPQRYWYQLWYADDASNTGWLRQLRAWLRELVKRRPAAGYVVEVDKLILAVLPQFMQKAKEIFAEFPDLQIVEGMRLLRGHVGTDAHREKWVQEKVKEWAGSVERVATVAEFAPYEAYAACLKSLQHEWKFMARVVLRAGGQMGQLEGMIRDCLIPALMKGRRNGGPPTQHDVWLRDVAAVPVRLLSLASPNPPKQRTGTTRPQPQPVKRSQRPSFEERT</sequence>
<dbReference type="PhylomeDB" id="A0A0G4GTJ1"/>
<feature type="region of interest" description="Disordered" evidence="1">
    <location>
        <begin position="1"/>
        <end position="69"/>
    </location>
</feature>
<dbReference type="VEuPathDB" id="CryptoDB:Cvel_5182"/>
<proteinExistence type="predicted"/>
<name>A0A0G4GTJ1_9ALVE</name>
<dbReference type="AlphaFoldDB" id="A0A0G4GTJ1"/>
<feature type="compositionally biased region" description="Low complexity" evidence="1">
    <location>
        <begin position="14"/>
        <end position="42"/>
    </location>
</feature>
<gene>
    <name evidence="2" type="ORF">Cvel_5182</name>
</gene>